<organism evidence="2 3">
    <name type="scientific">Dryobates pubescens</name>
    <name type="common">Downy woodpecker</name>
    <name type="synonym">Picoides pubescens</name>
    <dbReference type="NCBI Taxonomy" id="118200"/>
    <lineage>
        <taxon>Eukaryota</taxon>
        <taxon>Metazoa</taxon>
        <taxon>Chordata</taxon>
        <taxon>Craniata</taxon>
        <taxon>Vertebrata</taxon>
        <taxon>Euteleostomi</taxon>
        <taxon>Archelosauria</taxon>
        <taxon>Archosauria</taxon>
        <taxon>Dinosauria</taxon>
        <taxon>Saurischia</taxon>
        <taxon>Theropoda</taxon>
        <taxon>Coelurosauria</taxon>
        <taxon>Aves</taxon>
        <taxon>Neognathae</taxon>
        <taxon>Neoaves</taxon>
        <taxon>Telluraves</taxon>
        <taxon>Coraciimorphae</taxon>
        <taxon>Piciformes</taxon>
        <taxon>Picidae</taxon>
        <taxon>Dryobates</taxon>
    </lineage>
</organism>
<sequence>TLEFWRVDFRLFKELTQNVPWDTDLKNKGAQEGWTCFKKEILKAQEQAVPMCRNKSCRDSQPAWMGNELLKELRGKKRVCHLWKKGEVTHRMFKDVARSYRKKIREAKAHLELRLASAVKDNKKSFHKYTNSKRRGKSLVDTDGNVVAKDEEKAEVLNTFFALTFNGKTDCLPDNWPPELANGDREQYSSPVIQEEVV</sequence>
<keyword evidence="3" id="KW-1185">Reference proteome</keyword>
<dbReference type="Proteomes" id="UP000053875">
    <property type="component" value="Unassembled WGS sequence"/>
</dbReference>
<dbReference type="STRING" id="118200.A0A093GJV0"/>
<name>A0A093GJV0_DRYPU</name>
<proteinExistence type="predicted"/>
<protein>
    <submittedName>
        <fullName evidence="2">Uncharacterized protein</fullName>
    </submittedName>
</protein>
<gene>
    <name evidence="2" type="ORF">N307_09347</name>
</gene>
<dbReference type="EMBL" id="KL215899">
    <property type="protein sequence ID" value="KFV67237.1"/>
    <property type="molecule type" value="Genomic_DNA"/>
</dbReference>
<dbReference type="GO" id="GO:0031012">
    <property type="term" value="C:extracellular matrix"/>
    <property type="evidence" value="ECO:0007669"/>
    <property type="project" value="TreeGrafter"/>
</dbReference>
<feature type="region of interest" description="Disordered" evidence="1">
    <location>
        <begin position="176"/>
        <end position="198"/>
    </location>
</feature>
<dbReference type="GO" id="GO:0007508">
    <property type="term" value="P:larval heart development"/>
    <property type="evidence" value="ECO:0007669"/>
    <property type="project" value="TreeGrafter"/>
</dbReference>
<evidence type="ECO:0000256" key="1">
    <source>
        <dbReference type="SAM" id="MobiDB-lite"/>
    </source>
</evidence>
<reference evidence="2 3" key="1">
    <citation type="submission" date="2014-04" db="EMBL/GenBank/DDBJ databases">
        <title>Genome evolution of avian class.</title>
        <authorList>
            <person name="Zhang G."/>
            <person name="Li C."/>
        </authorList>
    </citation>
    <scope>NUCLEOTIDE SEQUENCE [LARGE SCALE GENOMIC DNA]</scope>
    <source>
        <strain evidence="2">BGI_N307</strain>
    </source>
</reference>
<feature type="non-terminal residue" evidence="2">
    <location>
        <position position="198"/>
    </location>
</feature>
<dbReference type="PANTHER" id="PTHR33395:SF22">
    <property type="entry name" value="REVERSE TRANSCRIPTASE DOMAIN-CONTAINING PROTEIN"/>
    <property type="match status" value="1"/>
</dbReference>
<evidence type="ECO:0000313" key="2">
    <source>
        <dbReference type="EMBL" id="KFV67237.1"/>
    </source>
</evidence>
<feature type="non-terminal residue" evidence="2">
    <location>
        <position position="1"/>
    </location>
</feature>
<accession>A0A093GJV0</accession>
<evidence type="ECO:0000313" key="3">
    <source>
        <dbReference type="Proteomes" id="UP000053875"/>
    </source>
</evidence>
<dbReference type="GO" id="GO:0061343">
    <property type="term" value="P:cell adhesion involved in heart morphogenesis"/>
    <property type="evidence" value="ECO:0007669"/>
    <property type="project" value="TreeGrafter"/>
</dbReference>
<dbReference type="PANTHER" id="PTHR33395">
    <property type="entry name" value="TRANSCRIPTASE, PUTATIVE-RELATED-RELATED"/>
    <property type="match status" value="1"/>
</dbReference>
<dbReference type="AlphaFoldDB" id="A0A093GJV0"/>